<organism evidence="1 2">
    <name type="scientific">Panagrolaimus sp. ES5</name>
    <dbReference type="NCBI Taxonomy" id="591445"/>
    <lineage>
        <taxon>Eukaryota</taxon>
        <taxon>Metazoa</taxon>
        <taxon>Ecdysozoa</taxon>
        <taxon>Nematoda</taxon>
        <taxon>Chromadorea</taxon>
        <taxon>Rhabditida</taxon>
        <taxon>Tylenchina</taxon>
        <taxon>Panagrolaimomorpha</taxon>
        <taxon>Panagrolaimoidea</taxon>
        <taxon>Panagrolaimidae</taxon>
        <taxon>Panagrolaimus</taxon>
    </lineage>
</organism>
<accession>A0AC34G8A1</accession>
<dbReference type="Proteomes" id="UP000887579">
    <property type="component" value="Unplaced"/>
</dbReference>
<protein>
    <submittedName>
        <fullName evidence="2">Uncharacterized protein</fullName>
    </submittedName>
</protein>
<evidence type="ECO:0000313" key="1">
    <source>
        <dbReference type="Proteomes" id="UP000887579"/>
    </source>
</evidence>
<reference evidence="2" key="1">
    <citation type="submission" date="2022-11" db="UniProtKB">
        <authorList>
            <consortium name="WormBaseParasite"/>
        </authorList>
    </citation>
    <scope>IDENTIFICATION</scope>
</reference>
<dbReference type="WBParaSite" id="ES5_v2.g25914.t1">
    <property type="protein sequence ID" value="ES5_v2.g25914.t1"/>
    <property type="gene ID" value="ES5_v2.g25914"/>
</dbReference>
<sequence>MTPNPSTIWPPPAYDGKIRFDVWEMQLDMYISAKNITEDKEKALMLLQHIGGQWLEKIIDWCDPKKPKEFKYDELVKLIKSHCSAGPSLFARRVRLFNEKQRGDQSVQD</sequence>
<proteinExistence type="predicted"/>
<name>A0AC34G8A1_9BILA</name>
<evidence type="ECO:0000313" key="2">
    <source>
        <dbReference type="WBParaSite" id="ES5_v2.g25914.t1"/>
    </source>
</evidence>